<accession>A0ABS4EDA8</accession>
<dbReference type="Gene3D" id="3.40.50.850">
    <property type="entry name" value="Isochorismatase-like"/>
    <property type="match status" value="1"/>
</dbReference>
<dbReference type="RefSeq" id="WP_209457298.1">
    <property type="nucleotide sequence ID" value="NZ_BAAACS010000019.1"/>
</dbReference>
<evidence type="ECO:0000313" key="3">
    <source>
        <dbReference type="Proteomes" id="UP000767291"/>
    </source>
</evidence>
<gene>
    <name evidence="2" type="ORF">J2Z43_002313</name>
</gene>
<dbReference type="Pfam" id="PF00857">
    <property type="entry name" value="Isochorismatase"/>
    <property type="match status" value="1"/>
</dbReference>
<name>A0ABS4EDA8_9FIRM</name>
<evidence type="ECO:0000313" key="2">
    <source>
        <dbReference type="EMBL" id="MBP1855912.1"/>
    </source>
</evidence>
<proteinExistence type="predicted"/>
<reference evidence="2 3" key="1">
    <citation type="submission" date="2021-03" db="EMBL/GenBank/DDBJ databases">
        <title>Genomic Encyclopedia of Type Strains, Phase IV (KMG-IV): sequencing the most valuable type-strain genomes for metagenomic binning, comparative biology and taxonomic classification.</title>
        <authorList>
            <person name="Goeker M."/>
        </authorList>
    </citation>
    <scope>NUCLEOTIDE SEQUENCE [LARGE SCALE GENOMIC DNA]</scope>
    <source>
        <strain evidence="2 3">DSM 1289</strain>
    </source>
</reference>
<protein>
    <submittedName>
        <fullName evidence="2">Nicotinamidase-related amidase</fullName>
    </submittedName>
</protein>
<dbReference type="Proteomes" id="UP000767291">
    <property type="component" value="Unassembled WGS sequence"/>
</dbReference>
<evidence type="ECO:0000259" key="1">
    <source>
        <dbReference type="Pfam" id="PF00857"/>
    </source>
</evidence>
<dbReference type="SUPFAM" id="SSF52499">
    <property type="entry name" value="Isochorismatase-like hydrolases"/>
    <property type="match status" value="1"/>
</dbReference>
<keyword evidence="3" id="KW-1185">Reference proteome</keyword>
<sequence length="180" mass="20450">MKKALIIVDYQYDFVADDGALTVGKAAQDIQVHLKNLARDYDEKDIYFTFDDHDFDDWKNKKTPEADVFNEHCINGTKGYQIYGDIKGKDNVVNHVNKKAYCPKQDFLDGIIKKYNDVTVVGLVTDICVFQTVIGLYTVAVNSGKKININVDPEACASFNPDREKWSLQYLEQILGVNVK</sequence>
<dbReference type="EMBL" id="JAGGJX010000005">
    <property type="protein sequence ID" value="MBP1855912.1"/>
    <property type="molecule type" value="Genomic_DNA"/>
</dbReference>
<organism evidence="2 3">
    <name type="scientific">Metaclostridioides mangenotii</name>
    <dbReference type="NCBI Taxonomy" id="1540"/>
    <lineage>
        <taxon>Bacteria</taxon>
        <taxon>Bacillati</taxon>
        <taxon>Bacillota</taxon>
        <taxon>Clostridia</taxon>
        <taxon>Peptostreptococcales</taxon>
        <taxon>Peptostreptococcaceae</taxon>
        <taxon>Metaclostridioides</taxon>
    </lineage>
</organism>
<dbReference type="InterPro" id="IPR036380">
    <property type="entry name" value="Isochorismatase-like_sf"/>
</dbReference>
<dbReference type="InterPro" id="IPR000868">
    <property type="entry name" value="Isochorismatase-like_dom"/>
</dbReference>
<feature type="domain" description="Isochorismatase-like" evidence="1">
    <location>
        <begin position="4"/>
        <end position="175"/>
    </location>
</feature>
<comment type="caution">
    <text evidence="2">The sequence shown here is derived from an EMBL/GenBank/DDBJ whole genome shotgun (WGS) entry which is preliminary data.</text>
</comment>